<dbReference type="EMBL" id="AUZX01015934">
    <property type="protein sequence ID" value="EQD27748.1"/>
    <property type="molecule type" value="Genomic_DNA"/>
</dbReference>
<gene>
    <name evidence="1" type="ORF">B1A_21559</name>
</gene>
<dbReference type="AlphaFoldDB" id="T0Y3X0"/>
<dbReference type="InterPro" id="IPR011044">
    <property type="entry name" value="Quino_amine_DH_bsu"/>
</dbReference>
<dbReference type="InterPro" id="IPR015943">
    <property type="entry name" value="WD40/YVTN_repeat-like_dom_sf"/>
</dbReference>
<dbReference type="Gene3D" id="2.130.10.10">
    <property type="entry name" value="YVTN repeat-like/Quinoprotein amine dehydrogenase"/>
    <property type="match status" value="1"/>
</dbReference>
<sequence length="153" mass="16163">LIDAGTGMAYTNQWRDHTLAIPLRDPHVAARWPNTCTGSRGLALDAAQHTLFVGCQEGKVVALDLDANGRIIASAPVGAGVDIIAWNPLLRHLYAPGAISATMTVLGYDGHGFTARASVPTATHAHCVTTDARHQAYVCDPGAGALLLYRDPR</sequence>
<protein>
    <submittedName>
        <fullName evidence="1">YVTN beta-propeller repeat-containing protein</fullName>
    </submittedName>
</protein>
<reference evidence="1" key="2">
    <citation type="journal article" date="2014" name="ISME J.">
        <title>Microbial stratification in low pH oxic and suboxic macroscopic growths along an acid mine drainage.</title>
        <authorList>
            <person name="Mendez-Garcia C."/>
            <person name="Mesa V."/>
            <person name="Sprenger R.R."/>
            <person name="Richter M."/>
            <person name="Diez M.S."/>
            <person name="Solano J."/>
            <person name="Bargiela R."/>
            <person name="Golyshina O.V."/>
            <person name="Manteca A."/>
            <person name="Ramos J.L."/>
            <person name="Gallego J.R."/>
            <person name="Llorente I."/>
            <person name="Martins Dos Santos V.A."/>
            <person name="Jensen O.N."/>
            <person name="Pelaez A.I."/>
            <person name="Sanchez J."/>
            <person name="Ferrer M."/>
        </authorList>
    </citation>
    <scope>NUCLEOTIDE SEQUENCE</scope>
</reference>
<organism evidence="1">
    <name type="scientific">mine drainage metagenome</name>
    <dbReference type="NCBI Taxonomy" id="410659"/>
    <lineage>
        <taxon>unclassified sequences</taxon>
        <taxon>metagenomes</taxon>
        <taxon>ecological metagenomes</taxon>
    </lineage>
</organism>
<name>T0Y3X0_9ZZZZ</name>
<accession>T0Y3X0</accession>
<proteinExistence type="predicted"/>
<reference evidence="1" key="1">
    <citation type="submission" date="2013-08" db="EMBL/GenBank/DDBJ databases">
        <authorList>
            <person name="Mendez C."/>
            <person name="Richter M."/>
            <person name="Ferrer M."/>
            <person name="Sanchez J."/>
        </authorList>
    </citation>
    <scope>NUCLEOTIDE SEQUENCE</scope>
</reference>
<evidence type="ECO:0000313" key="1">
    <source>
        <dbReference type="EMBL" id="EQD27748.1"/>
    </source>
</evidence>
<comment type="caution">
    <text evidence="1">The sequence shown here is derived from an EMBL/GenBank/DDBJ whole genome shotgun (WGS) entry which is preliminary data.</text>
</comment>
<feature type="non-terminal residue" evidence="1">
    <location>
        <position position="1"/>
    </location>
</feature>
<dbReference type="SUPFAM" id="SSF50969">
    <property type="entry name" value="YVTN repeat-like/Quinoprotein amine dehydrogenase"/>
    <property type="match status" value="1"/>
</dbReference>